<dbReference type="SUPFAM" id="SSF53850">
    <property type="entry name" value="Periplasmic binding protein-like II"/>
    <property type="match status" value="1"/>
</dbReference>
<organism evidence="6 7">
    <name type="scientific">Carex littledalei</name>
    <dbReference type="NCBI Taxonomy" id="544730"/>
    <lineage>
        <taxon>Eukaryota</taxon>
        <taxon>Viridiplantae</taxon>
        <taxon>Streptophyta</taxon>
        <taxon>Embryophyta</taxon>
        <taxon>Tracheophyta</taxon>
        <taxon>Spermatophyta</taxon>
        <taxon>Magnoliopsida</taxon>
        <taxon>Liliopsida</taxon>
        <taxon>Poales</taxon>
        <taxon>Cyperaceae</taxon>
        <taxon>Cyperoideae</taxon>
        <taxon>Cariceae</taxon>
        <taxon>Carex</taxon>
        <taxon>Carex subgen. Euthyceras</taxon>
    </lineage>
</organism>
<dbReference type="GO" id="GO:0015846">
    <property type="term" value="P:polyamine transport"/>
    <property type="evidence" value="ECO:0007669"/>
    <property type="project" value="InterPro"/>
</dbReference>
<dbReference type="OrthoDB" id="10266693at2759"/>
<evidence type="ECO:0000256" key="3">
    <source>
        <dbReference type="ARBA" id="ARBA00022729"/>
    </source>
</evidence>
<dbReference type="CDD" id="cd13661">
    <property type="entry name" value="PBP2_PotD_PotF_like_1"/>
    <property type="match status" value="1"/>
</dbReference>
<dbReference type="Pfam" id="PF13343">
    <property type="entry name" value="SBP_bac_6"/>
    <property type="match status" value="1"/>
</dbReference>
<gene>
    <name evidence="6" type="ORF">FCM35_KLT13812</name>
</gene>
<reference evidence="6" key="1">
    <citation type="submission" date="2020-01" db="EMBL/GenBank/DDBJ databases">
        <title>Genome sequence of Kobresia littledalei, the first chromosome-level genome in the family Cyperaceae.</title>
        <authorList>
            <person name="Qu G."/>
        </authorList>
    </citation>
    <scope>NUCLEOTIDE SEQUENCE</scope>
    <source>
        <strain evidence="6">C.B.Clarke</strain>
        <tissue evidence="6">Leaf</tissue>
    </source>
</reference>
<evidence type="ECO:0000256" key="4">
    <source>
        <dbReference type="ARBA" id="ARBA00022764"/>
    </source>
</evidence>
<accession>A0A833V076</accession>
<keyword evidence="7" id="KW-1185">Reference proteome</keyword>
<dbReference type="PRINTS" id="PR00909">
    <property type="entry name" value="SPERMDNBNDNG"/>
</dbReference>
<dbReference type="GO" id="GO:0019808">
    <property type="term" value="F:polyamine binding"/>
    <property type="evidence" value="ECO:0007669"/>
    <property type="project" value="InterPro"/>
</dbReference>
<evidence type="ECO:0000313" key="6">
    <source>
        <dbReference type="EMBL" id="KAF3321596.1"/>
    </source>
</evidence>
<protein>
    <submittedName>
        <fullName evidence="6">Putrescine-binding periplasmic protein</fullName>
    </submittedName>
</protein>
<dbReference type="EMBL" id="SWLB01000026">
    <property type="protein sequence ID" value="KAF3321596.1"/>
    <property type="molecule type" value="Genomic_DNA"/>
</dbReference>
<keyword evidence="3" id="KW-0732">Signal</keyword>
<comment type="caution">
    <text evidence="6">The sequence shown here is derived from an EMBL/GenBank/DDBJ whole genome shotgun (WGS) entry which is preliminary data.</text>
</comment>
<comment type="subcellular location">
    <subcellularLocation>
        <location evidence="1">Periplasm</location>
    </subcellularLocation>
</comment>
<keyword evidence="4" id="KW-0574">Periplasm</keyword>
<evidence type="ECO:0000256" key="5">
    <source>
        <dbReference type="SAM" id="MobiDB-lite"/>
    </source>
</evidence>
<evidence type="ECO:0000256" key="2">
    <source>
        <dbReference type="ARBA" id="ARBA00022448"/>
    </source>
</evidence>
<keyword evidence="2" id="KW-0813">Transport</keyword>
<proteinExistence type="predicted"/>
<sequence>MGFLQPPLSHHLRRPLLPSPSYPKSSIPSSPTKSLKPFFSSFPQGHLLVFSHTTPRAVYPRSDDSTPSPPIYDLIKRHSLFLLHFVAYACFLAASRAYACAPHRIPTAPLPSISEPVVTEGFEDGELNAAFENWKSKSYSLTVPLTIVALQGSIPPAWIKDFIQVQGKRLKLNIQYRANLDSIFSELTSASDKGRVRPKSAMSADIVSIGDSWLSYAISKGLIEPIKNAQEQDWFRNLSQRWKVYLCRNCKGELDPNGEIWAAPYRWGTMVIAYKKSKFKKHNLKPIEDWDDLWRPELGGKIAMVDSPREVVGATLKYLGASYNTTDMESQVAGGREAVLKCLTVFQRQVRLFDGVHYLKSFATGDVWVAVGWSGDVIPAAKRMSDVAVIVPQSGTSLWADIWAIPNATKFKTHQIGGRVRGPSPIIHQWMDFCLQTARDLPFREVVVPGSSPLYLEQSVLPEAKHKEKDRGKPKLDTNLMEGMPPRDILERCEFLEPLSDKAMEDYRWLLSNMQKPHFGSLRTTLHYFLNKLKAKSSF</sequence>
<name>A0A833V076_9POAL</name>
<feature type="region of interest" description="Disordered" evidence="5">
    <location>
        <begin position="1"/>
        <end position="29"/>
    </location>
</feature>
<evidence type="ECO:0000313" key="7">
    <source>
        <dbReference type="Proteomes" id="UP000623129"/>
    </source>
</evidence>
<dbReference type="Gene3D" id="3.40.190.10">
    <property type="entry name" value="Periplasmic binding protein-like II"/>
    <property type="match status" value="1"/>
</dbReference>
<dbReference type="PANTHER" id="PTHR30222">
    <property type="entry name" value="SPERMIDINE/PUTRESCINE-BINDING PERIPLASMIC PROTEIN"/>
    <property type="match status" value="1"/>
</dbReference>
<dbReference type="PANTHER" id="PTHR30222:SF17">
    <property type="entry name" value="SPERMIDINE_PUTRESCINE-BINDING PERIPLASMIC PROTEIN"/>
    <property type="match status" value="1"/>
</dbReference>
<dbReference type="InterPro" id="IPR001188">
    <property type="entry name" value="Sperm_putr-bd"/>
</dbReference>
<evidence type="ECO:0000256" key="1">
    <source>
        <dbReference type="ARBA" id="ARBA00004418"/>
    </source>
</evidence>
<dbReference type="AlphaFoldDB" id="A0A833V076"/>
<dbReference type="Proteomes" id="UP000623129">
    <property type="component" value="Unassembled WGS sequence"/>
</dbReference>